<dbReference type="VEuPathDB" id="AmoebaDB:EIN_406040"/>
<dbReference type="RefSeq" id="XP_004256921.1">
    <property type="nucleotide sequence ID" value="XM_004256873.1"/>
</dbReference>
<dbReference type="OMA" id="SHHENSI"/>
<feature type="region of interest" description="Disordered" evidence="1">
    <location>
        <begin position="24"/>
        <end position="44"/>
    </location>
</feature>
<evidence type="ECO:0000313" key="3">
    <source>
        <dbReference type="Proteomes" id="UP000014680"/>
    </source>
</evidence>
<dbReference type="OrthoDB" id="30294at2759"/>
<dbReference type="EMBL" id="KB206537">
    <property type="protein sequence ID" value="ELP90150.1"/>
    <property type="molecule type" value="Genomic_DNA"/>
</dbReference>
<dbReference type="AlphaFoldDB" id="A0A0A1U751"/>
<accession>A0A0A1U751</accession>
<organism evidence="2 3">
    <name type="scientific">Entamoeba invadens IP1</name>
    <dbReference type="NCBI Taxonomy" id="370355"/>
    <lineage>
        <taxon>Eukaryota</taxon>
        <taxon>Amoebozoa</taxon>
        <taxon>Evosea</taxon>
        <taxon>Archamoebae</taxon>
        <taxon>Mastigamoebida</taxon>
        <taxon>Entamoebidae</taxon>
        <taxon>Entamoeba</taxon>
    </lineage>
</organism>
<proteinExistence type="predicted"/>
<keyword evidence="3" id="KW-1185">Reference proteome</keyword>
<protein>
    <submittedName>
        <fullName evidence="2">Uncharacterized protein</fullName>
    </submittedName>
</protein>
<gene>
    <name evidence="2" type="ORF">EIN_406040</name>
</gene>
<reference evidence="2 3" key="1">
    <citation type="submission" date="2012-10" db="EMBL/GenBank/DDBJ databases">
        <authorList>
            <person name="Zafar N."/>
            <person name="Inman J."/>
            <person name="Hall N."/>
            <person name="Lorenzi H."/>
            <person name="Caler E."/>
        </authorList>
    </citation>
    <scope>NUCLEOTIDE SEQUENCE [LARGE SCALE GENOMIC DNA]</scope>
    <source>
        <strain evidence="2 3">IP1</strain>
    </source>
</reference>
<name>A0A0A1U751_ENTIV</name>
<evidence type="ECO:0000313" key="2">
    <source>
        <dbReference type="EMBL" id="ELP90150.1"/>
    </source>
</evidence>
<evidence type="ECO:0000256" key="1">
    <source>
        <dbReference type="SAM" id="MobiDB-lite"/>
    </source>
</evidence>
<dbReference type="GeneID" id="14889105"/>
<dbReference type="Proteomes" id="UP000014680">
    <property type="component" value="Unassembled WGS sequence"/>
</dbReference>
<sequence length="310" mass="35664">MTSPKEFEDFSCVNLSSLPTGIPSQPFSSLNSKRKLTQPVNDDVKRRRVLNTHAKQKGMSEECMRLAFLIGYLNVKGVGFMLARRAKRAEKSLQYIEITSIYGSVEKTHAEFLAMISVEEEKCQNNEVSQSYNERYHRKNVFAVIYNYLIQICSSFDERVVFETKRTKKSMLTIKMEKFVSVTIGDVKYTKDDVMRIGGVIYEYINGIISASTVNVQSFALNTIKIEPNQPLISKQFTHVVHNIRNYWLMQETLRFEKEHPERCVLFLQKIGMNEDRASVVISSIKCTQPVFDITNTDKQVVHSNVSLTQ</sequence>
<dbReference type="KEGG" id="eiv:EIN_406040"/>